<evidence type="ECO:0000256" key="2">
    <source>
        <dbReference type="ARBA" id="ARBA00022771"/>
    </source>
</evidence>
<dbReference type="PROSITE" id="PS50089">
    <property type="entry name" value="ZF_RING_2"/>
    <property type="match status" value="1"/>
</dbReference>
<keyword evidence="2 4" id="KW-0863">Zinc-finger</keyword>
<evidence type="ECO:0000259" key="6">
    <source>
        <dbReference type="PROSITE" id="PS50089"/>
    </source>
</evidence>
<evidence type="ECO:0000256" key="4">
    <source>
        <dbReference type="PROSITE-ProRule" id="PRU00175"/>
    </source>
</evidence>
<dbReference type="AlphaFoldDB" id="A0A6G6FQM9"/>
<dbReference type="InterPro" id="IPR017907">
    <property type="entry name" value="Znf_RING_CS"/>
</dbReference>
<sequence length="235" mass="25517">MPDEKYTADLHLSIPERIELAISRLSILQAAEVSLEDACPICLSSFGSVPDGNAAEDSDAATPDADEVAVVTRLEGCGHVFCRPCMIEWIRSLHGSCPSCRKLFSSLEPPTDQTDNESSDGDYVPGDDEDEEDEDDDIFFDDEDDEDDDIDMDIDEPFFMLGDVAPNELVVVGAWESESDDEDMDNWGLSDGEGSESVSEVEILALSTELLQEDDAAGVYSDSAEASGTPDDEPK</sequence>
<feature type="region of interest" description="Disordered" evidence="5">
    <location>
        <begin position="176"/>
        <end position="199"/>
    </location>
</feature>
<feature type="region of interest" description="Disordered" evidence="5">
    <location>
        <begin position="214"/>
        <end position="235"/>
    </location>
</feature>
<protein>
    <recommendedName>
        <fullName evidence="6">RING-type domain-containing protein</fullName>
    </recommendedName>
</protein>
<keyword evidence="3" id="KW-0862">Zinc</keyword>
<keyword evidence="1" id="KW-0479">Metal-binding</keyword>
<feature type="region of interest" description="Disordered" evidence="5">
    <location>
        <begin position="107"/>
        <end position="149"/>
    </location>
</feature>
<name>A0A6G6FQM9_9APHY</name>
<evidence type="ECO:0000256" key="3">
    <source>
        <dbReference type="ARBA" id="ARBA00022833"/>
    </source>
</evidence>
<dbReference type="CDD" id="cd16448">
    <property type="entry name" value="RING-H2"/>
    <property type="match status" value="1"/>
</dbReference>
<evidence type="ECO:0000256" key="5">
    <source>
        <dbReference type="SAM" id="MobiDB-lite"/>
    </source>
</evidence>
<dbReference type="Gene3D" id="3.30.40.10">
    <property type="entry name" value="Zinc/RING finger domain, C3HC4 (zinc finger)"/>
    <property type="match status" value="1"/>
</dbReference>
<accession>A0A6G6FQM9</accession>
<feature type="domain" description="RING-type" evidence="6">
    <location>
        <begin position="39"/>
        <end position="101"/>
    </location>
</feature>
<dbReference type="InterPro" id="IPR018957">
    <property type="entry name" value="Znf_C3HC4_RING-type"/>
</dbReference>
<proteinExistence type="evidence at transcript level"/>
<dbReference type="SMART" id="SM00184">
    <property type="entry name" value="RING"/>
    <property type="match status" value="1"/>
</dbReference>
<reference evidence="7" key="1">
    <citation type="journal article" date="2019" name="J. For. Res.">
        <title>Expression and analysis of zinc finger family gene in Lenzites gibbosa.</title>
        <authorList>
            <person name="Zhang J."/>
            <person name="Chi Y."/>
            <person name="Li S."/>
            <person name="Zhang J."/>
            <person name="Chen J."/>
        </authorList>
    </citation>
    <scope>NUCLEOTIDE SEQUENCE</scope>
    <source>
        <strain evidence="7">ZnF147</strain>
    </source>
</reference>
<dbReference type="EMBL" id="MK805281">
    <property type="protein sequence ID" value="QIE48554.1"/>
    <property type="molecule type" value="mRNA"/>
</dbReference>
<feature type="compositionally biased region" description="Acidic residues" evidence="5">
    <location>
        <begin position="114"/>
        <end position="149"/>
    </location>
</feature>
<dbReference type="SUPFAM" id="SSF57850">
    <property type="entry name" value="RING/U-box"/>
    <property type="match status" value="1"/>
</dbReference>
<dbReference type="OrthoDB" id="8062037at2759"/>
<feature type="compositionally biased region" description="Low complexity" evidence="5">
    <location>
        <begin position="190"/>
        <end position="199"/>
    </location>
</feature>
<dbReference type="Pfam" id="PF00097">
    <property type="entry name" value="zf-C3HC4"/>
    <property type="match status" value="1"/>
</dbReference>
<dbReference type="PROSITE" id="PS00518">
    <property type="entry name" value="ZF_RING_1"/>
    <property type="match status" value="1"/>
</dbReference>
<organism evidence="7">
    <name type="scientific">Trametes gibbosa</name>
    <dbReference type="NCBI Taxonomy" id="160864"/>
    <lineage>
        <taxon>Eukaryota</taxon>
        <taxon>Fungi</taxon>
        <taxon>Dikarya</taxon>
        <taxon>Basidiomycota</taxon>
        <taxon>Agaricomycotina</taxon>
        <taxon>Agaricomycetes</taxon>
        <taxon>Polyporales</taxon>
        <taxon>Polyporaceae</taxon>
        <taxon>Trametes</taxon>
    </lineage>
</organism>
<evidence type="ECO:0000256" key="1">
    <source>
        <dbReference type="ARBA" id="ARBA00022723"/>
    </source>
</evidence>
<dbReference type="GO" id="GO:0008270">
    <property type="term" value="F:zinc ion binding"/>
    <property type="evidence" value="ECO:0007669"/>
    <property type="project" value="UniProtKB-KW"/>
</dbReference>
<dbReference type="InterPro" id="IPR001841">
    <property type="entry name" value="Znf_RING"/>
</dbReference>
<evidence type="ECO:0000313" key="7">
    <source>
        <dbReference type="EMBL" id="QIE48554.1"/>
    </source>
</evidence>
<dbReference type="InterPro" id="IPR013083">
    <property type="entry name" value="Znf_RING/FYVE/PHD"/>
</dbReference>